<protein>
    <submittedName>
        <fullName evidence="4">GDSL esterase/lipase 5</fullName>
    </submittedName>
</protein>
<dbReference type="OrthoDB" id="1600564at2759"/>
<organism evidence="4 5">
    <name type="scientific">Morella rubra</name>
    <name type="common">Chinese bayberry</name>
    <dbReference type="NCBI Taxonomy" id="262757"/>
    <lineage>
        <taxon>Eukaryota</taxon>
        <taxon>Viridiplantae</taxon>
        <taxon>Streptophyta</taxon>
        <taxon>Embryophyta</taxon>
        <taxon>Tracheophyta</taxon>
        <taxon>Spermatophyta</taxon>
        <taxon>Magnoliopsida</taxon>
        <taxon>eudicotyledons</taxon>
        <taxon>Gunneridae</taxon>
        <taxon>Pentapetalae</taxon>
        <taxon>rosids</taxon>
        <taxon>fabids</taxon>
        <taxon>Fagales</taxon>
        <taxon>Myricaceae</taxon>
        <taxon>Morella</taxon>
    </lineage>
</organism>
<reference evidence="4 5" key="1">
    <citation type="journal article" date="2019" name="Plant Biotechnol. J.">
        <title>The red bayberry genome and genetic basis of sex determination.</title>
        <authorList>
            <person name="Jia H.M."/>
            <person name="Jia H.J."/>
            <person name="Cai Q.L."/>
            <person name="Wang Y."/>
            <person name="Zhao H.B."/>
            <person name="Yang W.F."/>
            <person name="Wang G.Y."/>
            <person name="Li Y.H."/>
            <person name="Zhan D.L."/>
            <person name="Shen Y.T."/>
            <person name="Niu Q.F."/>
            <person name="Chang L."/>
            <person name="Qiu J."/>
            <person name="Zhao L."/>
            <person name="Xie H.B."/>
            <person name="Fu W.Y."/>
            <person name="Jin J."/>
            <person name="Li X.W."/>
            <person name="Jiao Y."/>
            <person name="Zhou C.C."/>
            <person name="Tu T."/>
            <person name="Chai C.Y."/>
            <person name="Gao J.L."/>
            <person name="Fan L.J."/>
            <person name="van de Weg E."/>
            <person name="Wang J.Y."/>
            <person name="Gao Z.S."/>
        </authorList>
    </citation>
    <scope>NUCLEOTIDE SEQUENCE [LARGE SCALE GENOMIC DNA]</scope>
    <source>
        <tissue evidence="4">Leaves</tissue>
    </source>
</reference>
<comment type="caution">
    <text evidence="4">The sequence shown here is derived from an EMBL/GenBank/DDBJ whole genome shotgun (WGS) entry which is preliminary data.</text>
</comment>
<dbReference type="PANTHER" id="PTHR45966:SF13">
    <property type="entry name" value="GDSL ESTERASE_LIPASE"/>
    <property type="match status" value="1"/>
</dbReference>
<evidence type="ECO:0000256" key="2">
    <source>
        <dbReference type="ARBA" id="ARBA00022729"/>
    </source>
</evidence>
<dbReference type="InterPro" id="IPR001087">
    <property type="entry name" value="GDSL"/>
</dbReference>
<dbReference type="Proteomes" id="UP000516437">
    <property type="component" value="Chromosome 3"/>
</dbReference>
<evidence type="ECO:0000256" key="3">
    <source>
        <dbReference type="SAM" id="SignalP"/>
    </source>
</evidence>
<dbReference type="PROSITE" id="PS51257">
    <property type="entry name" value="PROKAR_LIPOPROTEIN"/>
    <property type="match status" value="1"/>
</dbReference>
<dbReference type="EMBL" id="RXIC02000021">
    <property type="protein sequence ID" value="KAB1220266.1"/>
    <property type="molecule type" value="Genomic_DNA"/>
</dbReference>
<dbReference type="InterPro" id="IPR044552">
    <property type="entry name" value="GLIP1-5/GLL25"/>
</dbReference>
<accession>A0A6A1W7I3</accession>
<dbReference type="InterPro" id="IPR035669">
    <property type="entry name" value="SGNH_plant_lipase-like"/>
</dbReference>
<keyword evidence="5" id="KW-1185">Reference proteome</keyword>
<evidence type="ECO:0000313" key="5">
    <source>
        <dbReference type="Proteomes" id="UP000516437"/>
    </source>
</evidence>
<feature type="signal peptide" evidence="3">
    <location>
        <begin position="1"/>
        <end position="29"/>
    </location>
</feature>
<proteinExistence type="inferred from homology"/>
<sequence>MARLISHSDYFVICTAALVLAISCETCASTQPPASFFIFGDSTVDAGNNNYINTIPIMKANYTPYGESYFERPTGRFSDGLVAVDFIAEYAGLPLIPPFLQPSAEFIHGVNFASGGAGVLPETNQGLVIDLQTQIEYFEDVRVSLKQKLGKAKARKLIKKAVYFISIGSNDYLGGYVLGNPQVRIDYNPEQYVAMVIGNLTEKIQLLYRKGGRRFGFLSLCSLGCIPILRDLNPNANKGGCFEDASALAQAHNKALKIVLAKLERQLKGFKYSNYNLYDWLLHRINHPSHYGFKDGIDACCGSGPFGGNFTCGKAPSYQLCDNPKYHVFWDSFHPSQALYEQLGQESLEWAPSHCGTIQHSRTLPCKETLIIADAVVDDH</sequence>
<dbReference type="Pfam" id="PF00657">
    <property type="entry name" value="Lipase_GDSL"/>
    <property type="match status" value="1"/>
</dbReference>
<dbReference type="InterPro" id="IPR036514">
    <property type="entry name" value="SGNH_hydro_sf"/>
</dbReference>
<feature type="chain" id="PRO_5025633458" evidence="3">
    <location>
        <begin position="30"/>
        <end position="380"/>
    </location>
</feature>
<dbReference type="AlphaFoldDB" id="A0A6A1W7I3"/>
<dbReference type="CDD" id="cd01837">
    <property type="entry name" value="SGNH_plant_lipase_like"/>
    <property type="match status" value="1"/>
</dbReference>
<dbReference type="PANTHER" id="PTHR45966">
    <property type="entry name" value="GDSL-LIKE LIPASE/ACYLHYDROLASE"/>
    <property type="match status" value="1"/>
</dbReference>
<keyword evidence="2 3" id="KW-0732">Signal</keyword>
<evidence type="ECO:0000313" key="4">
    <source>
        <dbReference type="EMBL" id="KAB1220266.1"/>
    </source>
</evidence>
<dbReference type="GO" id="GO:0016298">
    <property type="term" value="F:lipase activity"/>
    <property type="evidence" value="ECO:0007669"/>
    <property type="project" value="TreeGrafter"/>
</dbReference>
<comment type="similarity">
    <text evidence="1">Belongs to the 'GDSL' lipolytic enzyme family.</text>
</comment>
<evidence type="ECO:0000256" key="1">
    <source>
        <dbReference type="ARBA" id="ARBA00008668"/>
    </source>
</evidence>
<gene>
    <name evidence="4" type="ORF">CJ030_MR3G003074</name>
</gene>
<name>A0A6A1W7I3_9ROSI</name>
<dbReference type="SUPFAM" id="SSF52266">
    <property type="entry name" value="SGNH hydrolase"/>
    <property type="match status" value="1"/>
</dbReference>
<dbReference type="Gene3D" id="3.40.50.1110">
    <property type="entry name" value="SGNH hydrolase"/>
    <property type="match status" value="1"/>
</dbReference>